<proteinExistence type="predicted"/>
<reference evidence="1" key="2">
    <citation type="submission" date="2017-11" db="EMBL/GenBank/DDBJ databases">
        <title>Coralsnake Venomics: Analyses of Venom Gland Transcriptomes and Proteomes of Six Brazilian Taxa.</title>
        <authorList>
            <person name="Aird S.D."/>
            <person name="Jorge da Silva N."/>
            <person name="Qiu L."/>
            <person name="Villar-Briones A."/>
            <person name="Aparecida-Saddi V."/>
            <person name="Campos-Telles M.P."/>
            <person name="Grau M."/>
            <person name="Mikheyev A.S."/>
        </authorList>
    </citation>
    <scope>NUCLEOTIDE SEQUENCE</scope>
    <source>
        <tissue evidence="1">Venom_gland</tissue>
    </source>
</reference>
<reference evidence="1" key="1">
    <citation type="submission" date="2017-07" db="EMBL/GenBank/DDBJ databases">
        <authorList>
            <person name="Mikheyev A."/>
            <person name="Grau M."/>
        </authorList>
    </citation>
    <scope>NUCLEOTIDE SEQUENCE</scope>
    <source>
        <tissue evidence="1">Venom_gland</tissue>
    </source>
</reference>
<dbReference type="AlphaFoldDB" id="A0A2D4JZC7"/>
<organism evidence="1">
    <name type="scientific">Micrurus paraensis</name>
    <dbReference type="NCBI Taxonomy" id="1970185"/>
    <lineage>
        <taxon>Eukaryota</taxon>
        <taxon>Metazoa</taxon>
        <taxon>Chordata</taxon>
        <taxon>Craniata</taxon>
        <taxon>Vertebrata</taxon>
        <taxon>Euteleostomi</taxon>
        <taxon>Lepidosauria</taxon>
        <taxon>Squamata</taxon>
        <taxon>Bifurcata</taxon>
        <taxon>Unidentata</taxon>
        <taxon>Episquamata</taxon>
        <taxon>Toxicofera</taxon>
        <taxon>Serpentes</taxon>
        <taxon>Colubroidea</taxon>
        <taxon>Elapidae</taxon>
        <taxon>Elapinae</taxon>
        <taxon>Micrurus</taxon>
    </lineage>
</organism>
<name>A0A2D4JZC7_9SAUR</name>
<protein>
    <submittedName>
        <fullName evidence="1">Uncharacterized protein</fullName>
    </submittedName>
</protein>
<accession>A0A2D4JZC7</accession>
<dbReference type="EMBL" id="IACL01025362">
    <property type="protein sequence ID" value="LAB01857.1"/>
    <property type="molecule type" value="Transcribed_RNA"/>
</dbReference>
<sequence length="119" mass="13602">MRLILDPFYSYIKLLIYIGMRLVIEGGCTFRYSTTKSSTLFVSDKPLSGCCLHKLNVCFSFFFIFANTNLATKRLYIVNSIENCNLFRHSSLLQKTCSGQDPKPEYRGGGRMINEHILA</sequence>
<evidence type="ECO:0000313" key="1">
    <source>
        <dbReference type="EMBL" id="LAB01857.1"/>
    </source>
</evidence>